<reference evidence="2" key="1">
    <citation type="submission" date="2021-04" db="EMBL/GenBank/DDBJ databases">
        <authorList>
            <consortium name="Molecular Ecology Group"/>
        </authorList>
    </citation>
    <scope>NUCLEOTIDE SEQUENCE</scope>
</reference>
<dbReference type="Gene3D" id="3.30.470.30">
    <property type="entry name" value="DNA ligase/mRNA capping enzyme"/>
    <property type="match status" value="1"/>
</dbReference>
<dbReference type="OrthoDB" id="6142248at2759"/>
<keyword evidence="3" id="KW-1185">Reference proteome</keyword>
<comment type="caution">
    <text evidence="2">The sequence shown here is derived from an EMBL/GenBank/DDBJ whole genome shotgun (WGS) entry which is preliminary data.</text>
</comment>
<protein>
    <recommendedName>
        <fullName evidence="4">RNA ligase domain-containing protein</fullName>
    </recommendedName>
</protein>
<evidence type="ECO:0000313" key="2">
    <source>
        <dbReference type="EMBL" id="CAG5136468.1"/>
    </source>
</evidence>
<sequence>MTTWNAKMQFVPMTTINKKATHREIGCSDWVATEKIHGSSFQFFTNNGENVSLASRRTLLDCKGSFLKCNMKEFQQRHLEFVKLMYQTVETEDRWRHYRTTLDMVDDDSDDKVEDGNGEDSTENKRHLESQETAPNDINEDETNVKLHQTEIENGEKNVLELRIYGEIYGGGGINIDIKSAVQKEIIYSDEFRFYVFGVNINRKWVTVTEMNDLCQTAGFPYYALPLCPPKSTLEELTQFLITDGIMKSKSRLTDKTDNNDIIIEGVVMTPLKRPDFHFHAIKLLSSAFNDVRAVGIGKNRTVSYCTKARYNNIIKEGGESEVTERKKNAWTKCVKTWLTADGYIQGDEPRQRKCAKANPKSKGKQGNTNGDEKVKSKAQQLEDAGDDEGNELVGLFG</sequence>
<name>A0A8S4A889_9EUPU</name>
<dbReference type="AlphaFoldDB" id="A0A8S4A889"/>
<dbReference type="SUPFAM" id="SSF56091">
    <property type="entry name" value="DNA ligase/mRNA capping enzyme, catalytic domain"/>
    <property type="match status" value="2"/>
</dbReference>
<dbReference type="Proteomes" id="UP000678393">
    <property type="component" value="Unassembled WGS sequence"/>
</dbReference>
<evidence type="ECO:0000313" key="3">
    <source>
        <dbReference type="Proteomes" id="UP000678393"/>
    </source>
</evidence>
<proteinExistence type="predicted"/>
<evidence type="ECO:0008006" key="4">
    <source>
        <dbReference type="Google" id="ProtNLM"/>
    </source>
</evidence>
<feature type="compositionally biased region" description="Acidic residues" evidence="1">
    <location>
        <begin position="106"/>
        <end position="121"/>
    </location>
</feature>
<feature type="region of interest" description="Disordered" evidence="1">
    <location>
        <begin position="350"/>
        <end position="398"/>
    </location>
</feature>
<gene>
    <name evidence="2" type="ORF">CUNI_LOCUS22026</name>
</gene>
<accession>A0A8S4A889</accession>
<organism evidence="2 3">
    <name type="scientific">Candidula unifasciata</name>
    <dbReference type="NCBI Taxonomy" id="100452"/>
    <lineage>
        <taxon>Eukaryota</taxon>
        <taxon>Metazoa</taxon>
        <taxon>Spiralia</taxon>
        <taxon>Lophotrochozoa</taxon>
        <taxon>Mollusca</taxon>
        <taxon>Gastropoda</taxon>
        <taxon>Heterobranchia</taxon>
        <taxon>Euthyneura</taxon>
        <taxon>Panpulmonata</taxon>
        <taxon>Eupulmonata</taxon>
        <taxon>Stylommatophora</taxon>
        <taxon>Helicina</taxon>
        <taxon>Helicoidea</taxon>
        <taxon>Geomitridae</taxon>
        <taxon>Candidula</taxon>
    </lineage>
</organism>
<dbReference type="EMBL" id="CAJHNH020008536">
    <property type="protein sequence ID" value="CAG5136468.1"/>
    <property type="molecule type" value="Genomic_DNA"/>
</dbReference>
<evidence type="ECO:0000256" key="1">
    <source>
        <dbReference type="SAM" id="MobiDB-lite"/>
    </source>
</evidence>
<feature type="region of interest" description="Disordered" evidence="1">
    <location>
        <begin position="106"/>
        <end position="141"/>
    </location>
</feature>
<feature type="compositionally biased region" description="Basic residues" evidence="1">
    <location>
        <begin position="353"/>
        <end position="364"/>
    </location>
</feature>